<keyword evidence="1" id="KW-0645">Protease</keyword>
<dbReference type="PANTHER" id="PTHR33332">
    <property type="entry name" value="REVERSE TRANSCRIPTASE DOMAIN-CONTAINING PROTEIN"/>
    <property type="match status" value="1"/>
</dbReference>
<protein>
    <submittedName>
        <fullName evidence="1">Putative aminopeptidase n-like protein</fullName>
    </submittedName>
</protein>
<name>A0A1E1XVU5_AMBSC</name>
<feature type="non-terminal residue" evidence="1">
    <location>
        <position position="229"/>
    </location>
</feature>
<proteinExistence type="evidence at transcript level"/>
<sequence length="229" mass="27163">RSWQMEVNFKKTVKTTFTRKKQPLQFKYGTAEHTRDRIPKIRYLGTVFSSNLKWHNTFDTIRTKSLQKIGYLRRSLKSATKECKLTAYKSLVRPFLEYTSVVWSPHFERDQVESVQKKAIRFIFSRYDRNFSPSQHYHVLSLTSLEHRQKCDLLIMQHKIVHKSVSLAAALSFTSHSAGVTRRTDTINITPFMYFLDCHKFSFFPHTVEIWNELDDSLRRVPTEHTVKQ</sequence>
<reference evidence="1" key="1">
    <citation type="submission" date="2016-09" db="EMBL/GenBank/DDBJ databases">
        <authorList>
            <person name="Capua I."/>
            <person name="De Benedictis P."/>
            <person name="Joannis T."/>
            <person name="Lombin L.H."/>
            <person name="Cattoli G."/>
        </authorList>
    </citation>
    <scope>NUCLEOTIDE SEQUENCE</scope>
</reference>
<dbReference type="GO" id="GO:0004177">
    <property type="term" value="F:aminopeptidase activity"/>
    <property type="evidence" value="ECO:0007669"/>
    <property type="project" value="UniProtKB-KW"/>
</dbReference>
<reference evidence="1" key="2">
    <citation type="journal article" date="2017" name="Front. Cell. Infect. Microbiol.">
        <title>Analysis of the Salivary Gland Transcriptome of Unfed and Partially Fed Amblyomma sculptum Ticks and Descriptive Proteome of the Saliva.</title>
        <authorList>
            <person name="Esteves E."/>
            <person name="Maruyama S.R."/>
            <person name="Kawahara R."/>
            <person name="Fujita A."/>
            <person name="Martins L.A."/>
            <person name="Righi A.A."/>
            <person name="Costa F.B."/>
            <person name="Palmisano G."/>
            <person name="Labruna M.B."/>
            <person name="Sa-Nunes A."/>
            <person name="Ribeiro J.M.C."/>
            <person name="Fogaca A.C."/>
        </authorList>
    </citation>
    <scope>NUCLEOTIDE SEQUENCE</scope>
</reference>
<keyword evidence="1" id="KW-0031">Aminopeptidase</keyword>
<accession>A0A1E1XVU5</accession>
<organism evidence="1">
    <name type="scientific">Amblyomma sculptum</name>
    <name type="common">Tick</name>
    <dbReference type="NCBI Taxonomy" id="1581419"/>
    <lineage>
        <taxon>Eukaryota</taxon>
        <taxon>Metazoa</taxon>
        <taxon>Ecdysozoa</taxon>
        <taxon>Arthropoda</taxon>
        <taxon>Chelicerata</taxon>
        <taxon>Arachnida</taxon>
        <taxon>Acari</taxon>
        <taxon>Parasitiformes</taxon>
        <taxon>Ixodida</taxon>
        <taxon>Ixodoidea</taxon>
        <taxon>Ixodidae</taxon>
        <taxon>Amblyomminae</taxon>
        <taxon>Amblyomma</taxon>
    </lineage>
</organism>
<evidence type="ECO:0000313" key="1">
    <source>
        <dbReference type="EMBL" id="JAU03354.1"/>
    </source>
</evidence>
<keyword evidence="1" id="KW-0378">Hydrolase</keyword>
<dbReference type="AlphaFoldDB" id="A0A1E1XVU5"/>
<feature type="non-terminal residue" evidence="1">
    <location>
        <position position="1"/>
    </location>
</feature>
<dbReference type="EMBL" id="GFAA01000081">
    <property type="protein sequence ID" value="JAU03354.1"/>
    <property type="molecule type" value="mRNA"/>
</dbReference>